<gene>
    <name evidence="3" type="ordered locus">TREPR_1384</name>
</gene>
<keyword evidence="2" id="KW-0812">Transmembrane</keyword>
<feature type="transmembrane region" description="Helical" evidence="2">
    <location>
        <begin position="982"/>
        <end position="1001"/>
    </location>
</feature>
<dbReference type="GO" id="GO:0005886">
    <property type="term" value="C:plasma membrane"/>
    <property type="evidence" value="ECO:0007669"/>
    <property type="project" value="TreeGrafter"/>
</dbReference>
<dbReference type="SUPFAM" id="SSF82866">
    <property type="entry name" value="Multidrug efflux transporter AcrB transmembrane domain"/>
    <property type="match status" value="2"/>
</dbReference>
<dbReference type="InterPro" id="IPR027463">
    <property type="entry name" value="AcrB_DN_DC_subdom"/>
</dbReference>
<reference evidence="4" key="1">
    <citation type="submission" date="2009-12" db="EMBL/GenBank/DDBJ databases">
        <title>Complete sequence of Treponema primitia strain ZAS-2.</title>
        <authorList>
            <person name="Tetu S.G."/>
            <person name="Matson E."/>
            <person name="Ren Q."/>
            <person name="Seshadri R."/>
            <person name="Elbourne L."/>
            <person name="Hassan K.A."/>
            <person name="Durkin A."/>
            <person name="Radune D."/>
            <person name="Mohamoud Y."/>
            <person name="Shay R."/>
            <person name="Jin S."/>
            <person name="Zhang X."/>
            <person name="Lucey K."/>
            <person name="Ballor N.R."/>
            <person name="Ottesen E."/>
            <person name="Rosenthal R."/>
            <person name="Allen A."/>
            <person name="Leadbetter J.R."/>
            <person name="Paulsen I.T."/>
        </authorList>
    </citation>
    <scope>NUCLEOTIDE SEQUENCE [LARGE SCALE GENOMIC DNA]</scope>
    <source>
        <strain evidence="4">ATCC BAA-887 / DSM 12427 / ZAS-2</strain>
    </source>
</reference>
<dbReference type="STRING" id="545694.TREPR_1384"/>
<accession>F5YQQ7</accession>
<evidence type="ECO:0000256" key="2">
    <source>
        <dbReference type="SAM" id="Phobius"/>
    </source>
</evidence>
<dbReference type="eggNOG" id="COG0841">
    <property type="taxonomic scope" value="Bacteria"/>
</dbReference>
<dbReference type="RefSeq" id="WP_015708706.1">
    <property type="nucleotide sequence ID" value="NC_015578.1"/>
</dbReference>
<evidence type="ECO:0000256" key="1">
    <source>
        <dbReference type="SAM" id="MobiDB-lite"/>
    </source>
</evidence>
<dbReference type="SUPFAM" id="SSF82693">
    <property type="entry name" value="Multidrug efflux transporter AcrB pore domain, PN1, PN2, PC1 and PC2 subdomains"/>
    <property type="match status" value="3"/>
</dbReference>
<dbReference type="Gene3D" id="3.30.70.1440">
    <property type="entry name" value="Multidrug efflux transporter AcrB pore domain"/>
    <property type="match status" value="1"/>
</dbReference>
<dbReference type="SUPFAM" id="SSF82714">
    <property type="entry name" value="Multidrug efflux transporter AcrB TolC docking domain, DN and DC subdomains"/>
    <property type="match status" value="2"/>
</dbReference>
<feature type="transmembrane region" description="Helical" evidence="2">
    <location>
        <begin position="907"/>
        <end position="927"/>
    </location>
</feature>
<keyword evidence="2" id="KW-1133">Transmembrane helix</keyword>
<keyword evidence="4" id="KW-1185">Reference proteome</keyword>
<dbReference type="Gene3D" id="3.30.70.1320">
    <property type="entry name" value="Multidrug efflux transporter AcrB pore domain like"/>
    <property type="match status" value="1"/>
</dbReference>
<feature type="transmembrane region" description="Helical" evidence="2">
    <location>
        <begin position="1013"/>
        <end position="1036"/>
    </location>
</feature>
<feature type="transmembrane region" description="Helical" evidence="2">
    <location>
        <begin position="470"/>
        <end position="497"/>
    </location>
</feature>
<feature type="transmembrane region" description="Helical" evidence="2">
    <location>
        <begin position="933"/>
        <end position="954"/>
    </location>
</feature>
<feature type="transmembrane region" description="Helical" evidence="2">
    <location>
        <begin position="546"/>
        <end position="571"/>
    </location>
</feature>
<feature type="transmembrane region" description="Helical" evidence="2">
    <location>
        <begin position="881"/>
        <end position="900"/>
    </location>
</feature>
<protein>
    <submittedName>
        <fullName evidence="3">Acriflavine resistance protein</fullName>
    </submittedName>
</protein>
<dbReference type="HOGENOM" id="CLU_002755_1_2_12"/>
<dbReference type="PRINTS" id="PR00702">
    <property type="entry name" value="ACRIFLAVINRP"/>
</dbReference>
<dbReference type="Gene3D" id="3.30.2090.10">
    <property type="entry name" value="Multidrug efflux transporter AcrB TolC docking domain, DN and DC subdomains"/>
    <property type="match status" value="2"/>
</dbReference>
<name>F5YQQ7_TREPZ</name>
<keyword evidence="2" id="KW-0472">Membrane</keyword>
<feature type="transmembrane region" description="Helical" evidence="2">
    <location>
        <begin position="440"/>
        <end position="464"/>
    </location>
</feature>
<feature type="region of interest" description="Disordered" evidence="1">
    <location>
        <begin position="1058"/>
        <end position="1092"/>
    </location>
</feature>
<dbReference type="Gene3D" id="1.20.1640.10">
    <property type="entry name" value="Multidrug efflux transporter AcrB transmembrane domain"/>
    <property type="match status" value="2"/>
</dbReference>
<reference evidence="3 4" key="2">
    <citation type="journal article" date="2011" name="ISME J.">
        <title>RNA-seq reveals cooperative metabolic interactions between two termite-gut spirochete species in co-culture.</title>
        <authorList>
            <person name="Rosenthal A.Z."/>
            <person name="Matson E.G."/>
            <person name="Eldar A."/>
            <person name="Leadbetter J.R."/>
        </authorList>
    </citation>
    <scope>NUCLEOTIDE SEQUENCE [LARGE SCALE GENOMIC DNA]</scope>
    <source>
        <strain evidence="4">ATCC BAA-887 / DSM 12427 / ZAS-2</strain>
    </source>
</reference>
<evidence type="ECO:0000313" key="3">
    <source>
        <dbReference type="EMBL" id="AEF86007.1"/>
    </source>
</evidence>
<dbReference type="Pfam" id="PF00873">
    <property type="entry name" value="ACR_tran"/>
    <property type="match status" value="1"/>
</dbReference>
<dbReference type="InterPro" id="IPR001036">
    <property type="entry name" value="Acrflvin-R"/>
</dbReference>
<feature type="transmembrane region" description="Helical" evidence="2">
    <location>
        <begin position="368"/>
        <end position="388"/>
    </location>
</feature>
<dbReference type="PANTHER" id="PTHR32063:SF0">
    <property type="entry name" value="SWARMING MOTILITY PROTEIN SWRC"/>
    <property type="match status" value="1"/>
</dbReference>
<dbReference type="KEGG" id="tpi:TREPR_1384"/>
<dbReference type="AlphaFoldDB" id="F5YQQ7"/>
<dbReference type="OrthoDB" id="366306at2"/>
<dbReference type="Gene3D" id="3.30.70.1430">
    <property type="entry name" value="Multidrug efflux transporter AcrB pore domain"/>
    <property type="match status" value="2"/>
</dbReference>
<evidence type="ECO:0000313" key="4">
    <source>
        <dbReference type="Proteomes" id="UP000009223"/>
    </source>
</evidence>
<organism evidence="3 4">
    <name type="scientific">Treponema primitia (strain ATCC BAA-887 / DSM 12427 / ZAS-2)</name>
    <dbReference type="NCBI Taxonomy" id="545694"/>
    <lineage>
        <taxon>Bacteria</taxon>
        <taxon>Pseudomonadati</taxon>
        <taxon>Spirochaetota</taxon>
        <taxon>Spirochaetia</taxon>
        <taxon>Spirochaetales</taxon>
        <taxon>Treponemataceae</taxon>
        <taxon>Treponema</taxon>
    </lineage>
</organism>
<dbReference type="GO" id="GO:0042910">
    <property type="term" value="F:xenobiotic transmembrane transporter activity"/>
    <property type="evidence" value="ECO:0007669"/>
    <property type="project" value="TreeGrafter"/>
</dbReference>
<dbReference type="EMBL" id="CP001843">
    <property type="protein sequence ID" value="AEF86007.1"/>
    <property type="molecule type" value="Genomic_DNA"/>
</dbReference>
<dbReference type="PANTHER" id="PTHR32063">
    <property type="match status" value="1"/>
</dbReference>
<proteinExistence type="predicted"/>
<dbReference type="Proteomes" id="UP000009223">
    <property type="component" value="Chromosome"/>
</dbReference>
<feature type="transmembrane region" description="Helical" evidence="2">
    <location>
        <begin position="342"/>
        <end position="361"/>
    </location>
</feature>
<feature type="transmembrane region" description="Helical" evidence="2">
    <location>
        <begin position="394"/>
        <end position="419"/>
    </location>
</feature>
<sequence length="1092" mass="117952">MSMAKMAVGRPTTIFIIFALLIGLGVFAMVNMPIDLLPEINPPYLVVYTSYPGAGPEEVERSVTRTLEAALSSVSALKELTSTSSKGTSMVIMEFTYGTDLADAANSVRDALERIRNYMPSGADTPMMFKMDPSMLPIMGLQVTGNRSPEELREIAEDTIIPRIEQTPGVATASINGGREKIIRVEVSQNRLEAYGLTVTQIQQMLAGNNAQVSAGSITEGGMNYILTTMGEYTSLEQIRNTVISYKGGGLVNGQVEMPHTVYLRDIADVFEGYKSQESVVLVNGQPSVMLMVQKQSGKNSVQTAKELRARLVKIAGEIPQDIKITENFNTTDQIEDSLNEVTNSALSGAALAIIVLFIFLRSIKPTLIIGISIPVSIVVTIMLMYFLGLTLNLMTMAGLVLGIGMLVDNSVVILENIYHYREKGAKLQPAAILGTSEMVVAIAASTLTTICVFAPLVMFQGLLEMAGEMFAGLAFTVVISLTISLLVAIFLVPVLGSHYFPLVTRKQKPLNNRFLASIDKGFENFFTGLDNAYRKAVDRVLRHKAVVIGFLVLLFAGSIMLIPKIGWVFMPEQDADSVSITATLPMGTPLVETEATLQKMQLIVQREVQGYDQIVLNAGGGGMFGGGSSTNSGSLRINLPDFAQRIDSAEDIKTKMRAHFNEFPGVSFSFSGGGMGGMGGMSSPAVDITLRTDDLVKGKVLAEQIAQLLRDSVPEVKEPQVSLKDGLPQIEIELDRDRIYSMGLNAYTIGNEIKAAVDGITATRYKDNGINYDVVLVLAEADRSTRPALDHIFVNSQMSGGRIPLSNFATYKEGTGPMSINRENQSRVIHITASGAPGAKLNTLDEKVRLLVQSSIPADEDVVIEYGGGNSEMMKMMGNFLLIVVVAIFLVFGVMASLFESFKDPFIVILTIPLSLIGVVAIYFISGDVFNILTAVGLLVLVGVIVNNGIVLVDYTNLLRKRGYSLHDACVEAAGNRLRPILMTTLTTILGLAPMAFVPGEGSVMTAPIGKTVLGGLAFGTLMTLFLMPTVYYIMNRHSDEQAARAEARRERIAKGLTRKQAKAQNVARTAETGRSRGGLLPDSKIQEAGV</sequence>